<protein>
    <submittedName>
        <fullName evidence="1">Class I SAM-dependent methyltransferase</fullName>
        <ecNumber evidence="1">2.1.1.-</ecNumber>
    </submittedName>
</protein>
<keyword evidence="1" id="KW-0489">Methyltransferase</keyword>
<keyword evidence="1" id="KW-0808">Transferase</keyword>
<dbReference type="RefSeq" id="WP_338887642.1">
    <property type="nucleotide sequence ID" value="NZ_CP147846.1"/>
</dbReference>
<dbReference type="PANTHER" id="PTHR43591:SF24">
    <property type="entry name" value="2-METHOXY-6-POLYPRENYL-1,4-BENZOQUINOL METHYLASE, MITOCHONDRIAL"/>
    <property type="match status" value="1"/>
</dbReference>
<dbReference type="EMBL" id="CP147846">
    <property type="protein sequence ID" value="WXG67835.1"/>
    <property type="molecule type" value="Genomic_DNA"/>
</dbReference>
<dbReference type="Proteomes" id="UP001432000">
    <property type="component" value="Chromosome"/>
</dbReference>
<reference evidence="1 2" key="1">
    <citation type="submission" date="2024-03" db="EMBL/GenBank/DDBJ databases">
        <title>Natural products discovery in diverse microorganisms through a two-stage MS feature dereplication strategy.</title>
        <authorList>
            <person name="Zhang R."/>
        </authorList>
    </citation>
    <scope>NUCLEOTIDE SEQUENCE [LARGE SCALE GENOMIC DNA]</scope>
    <source>
        <strain evidence="1 2">18930</strain>
    </source>
</reference>
<proteinExistence type="predicted"/>
<dbReference type="InterPro" id="IPR029063">
    <property type="entry name" value="SAM-dependent_MTases_sf"/>
</dbReference>
<name>A0ABZ2PHW0_9NOCA</name>
<evidence type="ECO:0000313" key="1">
    <source>
        <dbReference type="EMBL" id="WXG67835.1"/>
    </source>
</evidence>
<organism evidence="1 2">
    <name type="scientific">Rhodococcus sovatensis</name>
    <dbReference type="NCBI Taxonomy" id="1805840"/>
    <lineage>
        <taxon>Bacteria</taxon>
        <taxon>Bacillati</taxon>
        <taxon>Actinomycetota</taxon>
        <taxon>Actinomycetes</taxon>
        <taxon>Mycobacteriales</taxon>
        <taxon>Nocardiaceae</taxon>
        <taxon>Rhodococcus</taxon>
    </lineage>
</organism>
<dbReference type="CDD" id="cd02440">
    <property type="entry name" value="AdoMet_MTases"/>
    <property type="match status" value="1"/>
</dbReference>
<dbReference type="SUPFAM" id="SSF53335">
    <property type="entry name" value="S-adenosyl-L-methionine-dependent methyltransferases"/>
    <property type="match status" value="1"/>
</dbReference>
<sequence>MSGTVGKSGLRRAQVPSAFDQDASSYDRLVGANPGYHEHLAKSAERLRLPGLGDGLRLLDIGCGTGASTAALLKAAPHAEIVAADASAEMLEVARAKKWPPNVTFVHSRVEDLRDNGVDGPFDGILAAYLIRNVDDPDTELKSLLSLLKPGSSIAFHEYSVKESLRARIVWTLVCWAIIIPLGYAATRDLTLYKHLWRSVASFDGVREYSRRMQRAGFTGVSNETMTGWQNGVVHTFLGARPEETT</sequence>
<accession>A0ABZ2PHW0</accession>
<evidence type="ECO:0000313" key="2">
    <source>
        <dbReference type="Proteomes" id="UP001432000"/>
    </source>
</evidence>
<keyword evidence="2" id="KW-1185">Reference proteome</keyword>
<gene>
    <name evidence="1" type="ORF">WDS16_21830</name>
</gene>
<dbReference type="GO" id="GO:0008168">
    <property type="term" value="F:methyltransferase activity"/>
    <property type="evidence" value="ECO:0007669"/>
    <property type="project" value="UniProtKB-KW"/>
</dbReference>
<dbReference type="PANTHER" id="PTHR43591">
    <property type="entry name" value="METHYLTRANSFERASE"/>
    <property type="match status" value="1"/>
</dbReference>
<dbReference type="Pfam" id="PF01209">
    <property type="entry name" value="Ubie_methyltran"/>
    <property type="match status" value="1"/>
</dbReference>
<dbReference type="Gene3D" id="3.40.50.150">
    <property type="entry name" value="Vaccinia Virus protein VP39"/>
    <property type="match status" value="1"/>
</dbReference>
<dbReference type="EC" id="2.1.1.-" evidence="1"/>
<dbReference type="GO" id="GO:0032259">
    <property type="term" value="P:methylation"/>
    <property type="evidence" value="ECO:0007669"/>
    <property type="project" value="UniProtKB-KW"/>
</dbReference>